<keyword evidence="3" id="KW-0812">Transmembrane</keyword>
<dbReference type="InterPro" id="IPR029044">
    <property type="entry name" value="Nucleotide-diphossugar_trans"/>
</dbReference>
<dbReference type="GO" id="GO:0006487">
    <property type="term" value="P:protein N-linked glycosylation"/>
    <property type="evidence" value="ECO:0007669"/>
    <property type="project" value="TreeGrafter"/>
</dbReference>
<name>A0A2N1JC82_9BASI</name>
<dbReference type="EMBL" id="KZ454990">
    <property type="protein sequence ID" value="PKI84158.1"/>
    <property type="molecule type" value="Genomic_DNA"/>
</dbReference>
<feature type="transmembrane region" description="Helical" evidence="3">
    <location>
        <begin position="12"/>
        <end position="31"/>
    </location>
</feature>
<accession>A0A2N1JC82</accession>
<gene>
    <name evidence="4" type="primary">KRE2_1</name>
    <name evidence="4" type="ORF">MVES_002016</name>
</gene>
<dbReference type="Proteomes" id="UP000232875">
    <property type="component" value="Unassembled WGS sequence"/>
</dbReference>
<reference evidence="4 5" key="1">
    <citation type="submission" date="2017-10" db="EMBL/GenBank/DDBJ databases">
        <title>A novel species of cold-tolerant Malassezia isolated from bats.</title>
        <authorList>
            <person name="Lorch J.M."/>
            <person name="Palmer J.M."/>
            <person name="Vanderwolf K.J."/>
            <person name="Schmidt K.Z."/>
            <person name="Verant M.L."/>
            <person name="Weller T.J."/>
            <person name="Blehert D.S."/>
        </authorList>
    </citation>
    <scope>NUCLEOTIDE SEQUENCE [LARGE SCALE GENOMIC DNA]</scope>
    <source>
        <strain evidence="4 5">NWHC:44797-103</strain>
    </source>
</reference>
<dbReference type="GO" id="GO:0016020">
    <property type="term" value="C:membrane"/>
    <property type="evidence" value="ECO:0007669"/>
    <property type="project" value="InterPro"/>
</dbReference>
<dbReference type="PANTHER" id="PTHR31121:SF6">
    <property type="entry name" value="ALPHA-1,2 MANNOSYLTRANSFERASE KTR1"/>
    <property type="match status" value="1"/>
</dbReference>
<dbReference type="GO" id="GO:0005794">
    <property type="term" value="C:Golgi apparatus"/>
    <property type="evidence" value="ECO:0007669"/>
    <property type="project" value="TreeGrafter"/>
</dbReference>
<keyword evidence="2" id="KW-0808">Transferase</keyword>
<dbReference type="AlphaFoldDB" id="A0A2N1JC82"/>
<protein>
    <submittedName>
        <fullName evidence="4">Kre2p</fullName>
    </submittedName>
</protein>
<dbReference type="Pfam" id="PF01793">
    <property type="entry name" value="Glyco_transf_15"/>
    <property type="match status" value="1"/>
</dbReference>
<evidence type="ECO:0000256" key="2">
    <source>
        <dbReference type="ARBA" id="ARBA00022679"/>
    </source>
</evidence>
<evidence type="ECO:0000313" key="5">
    <source>
        <dbReference type="Proteomes" id="UP000232875"/>
    </source>
</evidence>
<dbReference type="GO" id="GO:0000032">
    <property type="term" value="P:cell wall mannoprotein biosynthetic process"/>
    <property type="evidence" value="ECO:0007669"/>
    <property type="project" value="TreeGrafter"/>
</dbReference>
<dbReference type="GO" id="GO:0000026">
    <property type="term" value="F:alpha-1,2-mannosyltransferase activity"/>
    <property type="evidence" value="ECO:0007669"/>
    <property type="project" value="TreeGrafter"/>
</dbReference>
<keyword evidence="3" id="KW-1133">Transmembrane helix</keyword>
<comment type="similarity">
    <text evidence="1">Belongs to the glycosyltransferase 15 family.</text>
</comment>
<dbReference type="FunFam" id="3.90.550.10:FF:000051">
    <property type="entry name" value="Alpha-1,2-mannosyltransferase (Ktr4)"/>
    <property type="match status" value="1"/>
</dbReference>
<keyword evidence="3" id="KW-0472">Membrane</keyword>
<keyword evidence="5" id="KW-1185">Reference proteome</keyword>
<evidence type="ECO:0000256" key="3">
    <source>
        <dbReference type="SAM" id="Phobius"/>
    </source>
</evidence>
<dbReference type="Gene3D" id="3.90.550.10">
    <property type="entry name" value="Spore Coat Polysaccharide Biosynthesis Protein SpsA, Chain A"/>
    <property type="match status" value="1"/>
</dbReference>
<organism evidence="4 5">
    <name type="scientific">Malassezia vespertilionis</name>
    <dbReference type="NCBI Taxonomy" id="2020962"/>
    <lineage>
        <taxon>Eukaryota</taxon>
        <taxon>Fungi</taxon>
        <taxon>Dikarya</taxon>
        <taxon>Basidiomycota</taxon>
        <taxon>Ustilaginomycotina</taxon>
        <taxon>Malasseziomycetes</taxon>
        <taxon>Malasseziales</taxon>
        <taxon>Malasseziaceae</taxon>
        <taxon>Malassezia</taxon>
    </lineage>
</organism>
<evidence type="ECO:0000256" key="1">
    <source>
        <dbReference type="ARBA" id="ARBA00007677"/>
    </source>
</evidence>
<sequence>MLEQVLRRPQRLLYLMVVGMAILFLSTYFSLSSHGSEQLRAHLDALKSVALRKNGTVAVTPGPVNVTCASFMEELQTMDNIRQHAVKGFDGRLYPPTFYPTEINTMPRAKAGFVVLVRNGDLEEMRSSMRDVEDRFNRKFGYPWIFLNNEPFNEEFKAGVKKMTRSETRFGLIPKEHWSYPDFIDQDKAADTRRIMTEQRIIYGFSESYRHMCRFNSGFFFHHPLTQDLDYYWRVEPGIKLLCDIDYDPFLFMELNNIKYGFTISMHEYPLTIPTLWNVTREFVKQHPESLAKDNALHFIADDPKKGMDQEYNMCHFWSNFEIADLRFWRSKVYTSYFDFLDHNGGFFYERWGDAPVHSIAASLFLNRSEIHHFEDIGYHHPPWTHCPASVSKFHETGKCLCNPEDSADLGDFFCQWQWWRTSIEGKPDAA</sequence>
<dbReference type="PANTHER" id="PTHR31121">
    <property type="entry name" value="ALPHA-1,2 MANNOSYLTRANSFERASE KTR1"/>
    <property type="match status" value="1"/>
</dbReference>
<dbReference type="SUPFAM" id="SSF53448">
    <property type="entry name" value="Nucleotide-diphospho-sugar transferases"/>
    <property type="match status" value="1"/>
</dbReference>
<dbReference type="InterPro" id="IPR002685">
    <property type="entry name" value="Glyco_trans_15"/>
</dbReference>
<evidence type="ECO:0000313" key="4">
    <source>
        <dbReference type="EMBL" id="PKI84158.1"/>
    </source>
</evidence>
<proteinExistence type="inferred from homology"/>
<dbReference type="OrthoDB" id="439943at2759"/>
<dbReference type="STRING" id="2020962.A0A2N1JC82"/>